<evidence type="ECO:0000313" key="2">
    <source>
        <dbReference type="EMBL" id="SFV53344.1"/>
    </source>
</evidence>
<organism evidence="2">
    <name type="scientific">hydrothermal vent metagenome</name>
    <dbReference type="NCBI Taxonomy" id="652676"/>
    <lineage>
        <taxon>unclassified sequences</taxon>
        <taxon>metagenomes</taxon>
        <taxon>ecological metagenomes</taxon>
    </lineage>
</organism>
<dbReference type="InterPro" id="IPR035965">
    <property type="entry name" value="PAS-like_dom_sf"/>
</dbReference>
<dbReference type="InterPro" id="IPR000014">
    <property type="entry name" value="PAS"/>
</dbReference>
<name>A0A1W1BIG5_9ZZZZ</name>
<reference evidence="2" key="1">
    <citation type="submission" date="2016-10" db="EMBL/GenBank/DDBJ databases">
        <authorList>
            <person name="de Groot N.N."/>
        </authorList>
    </citation>
    <scope>NUCLEOTIDE SEQUENCE</scope>
</reference>
<dbReference type="PROSITE" id="PS50112">
    <property type="entry name" value="PAS"/>
    <property type="match status" value="1"/>
</dbReference>
<feature type="domain" description="PAS" evidence="1">
    <location>
        <begin position="1"/>
        <end position="54"/>
    </location>
</feature>
<dbReference type="InterPro" id="IPR013655">
    <property type="entry name" value="PAS_fold_3"/>
</dbReference>
<accession>A0A1W1BIG5</accession>
<dbReference type="AlphaFoldDB" id="A0A1W1BIG5"/>
<dbReference type="Gene3D" id="3.30.450.20">
    <property type="entry name" value="PAS domain"/>
    <property type="match status" value="1"/>
</dbReference>
<dbReference type="Pfam" id="PF08447">
    <property type="entry name" value="PAS_3"/>
    <property type="match status" value="1"/>
</dbReference>
<protein>
    <submittedName>
        <fullName evidence="2">Methyl-accepting chemotaxis protein</fullName>
    </submittedName>
</protein>
<gene>
    <name evidence="2" type="ORF">MNB_SV-9-873</name>
</gene>
<dbReference type="CDD" id="cd00130">
    <property type="entry name" value="PAS"/>
    <property type="match status" value="1"/>
</dbReference>
<dbReference type="NCBIfam" id="TIGR00229">
    <property type="entry name" value="sensory_box"/>
    <property type="match status" value="1"/>
</dbReference>
<sequence>MESKEIIINKNDVLVTRTNHSGIINYANDSFLRVTGFTEDEVIGQPHNIIRHPDMPKVIFYFMWKNIKKRKNVIAIVKNYTKNKDYYWVATDFKHEEDFSGAIKNYVAFRRPINQDNIKIIEALYSNLLEIEKTTGIDASIKYFNRYLKEKGMEYNDFILDILVEPPITQIFMQKIKNLFGK</sequence>
<evidence type="ECO:0000259" key="1">
    <source>
        <dbReference type="PROSITE" id="PS50112"/>
    </source>
</evidence>
<dbReference type="SMART" id="SM00091">
    <property type="entry name" value="PAS"/>
    <property type="match status" value="1"/>
</dbReference>
<proteinExistence type="predicted"/>
<dbReference type="SUPFAM" id="SSF55785">
    <property type="entry name" value="PYP-like sensor domain (PAS domain)"/>
    <property type="match status" value="1"/>
</dbReference>
<dbReference type="EMBL" id="FPHG01000018">
    <property type="protein sequence ID" value="SFV53344.1"/>
    <property type="molecule type" value="Genomic_DNA"/>
</dbReference>